<keyword evidence="4" id="KW-0804">Transcription</keyword>
<keyword evidence="8" id="KW-1185">Reference proteome</keyword>
<dbReference type="Gramene" id="TRITD3Av1G042100.1">
    <property type="protein sequence ID" value="TRITD3Av1G042100.1"/>
    <property type="gene ID" value="TRITD3Av1G042100"/>
</dbReference>
<evidence type="ECO:0000256" key="6">
    <source>
        <dbReference type="SAM" id="MobiDB-lite"/>
    </source>
</evidence>
<dbReference type="InterPro" id="IPR015300">
    <property type="entry name" value="DNA-bd_pseudobarrel_sf"/>
</dbReference>
<dbReference type="GO" id="GO:0005634">
    <property type="term" value="C:nucleus"/>
    <property type="evidence" value="ECO:0007669"/>
    <property type="project" value="UniProtKB-SubCell"/>
</dbReference>
<dbReference type="SUPFAM" id="SSF101936">
    <property type="entry name" value="DNA-binding pseudobarrel domain"/>
    <property type="match status" value="1"/>
</dbReference>
<dbReference type="Proteomes" id="UP000324705">
    <property type="component" value="Chromosome 3A"/>
</dbReference>
<keyword evidence="3" id="KW-0238">DNA-binding</keyword>
<feature type="region of interest" description="Disordered" evidence="6">
    <location>
        <begin position="18"/>
        <end position="74"/>
    </location>
</feature>
<evidence type="ECO:0008006" key="9">
    <source>
        <dbReference type="Google" id="ProtNLM"/>
    </source>
</evidence>
<evidence type="ECO:0000313" key="8">
    <source>
        <dbReference type="Proteomes" id="UP000324705"/>
    </source>
</evidence>
<dbReference type="Gene3D" id="2.40.330.10">
    <property type="entry name" value="DNA-binding pseudobarrel domain"/>
    <property type="match status" value="1"/>
</dbReference>
<keyword evidence="5" id="KW-0539">Nucleus</keyword>
<evidence type="ECO:0000256" key="2">
    <source>
        <dbReference type="ARBA" id="ARBA00023015"/>
    </source>
</evidence>
<feature type="compositionally biased region" description="Low complexity" evidence="6">
    <location>
        <begin position="58"/>
        <end position="69"/>
    </location>
</feature>
<evidence type="ECO:0000313" key="7">
    <source>
        <dbReference type="EMBL" id="VAH58241.1"/>
    </source>
</evidence>
<evidence type="ECO:0000256" key="1">
    <source>
        <dbReference type="ARBA" id="ARBA00004123"/>
    </source>
</evidence>
<accession>A0A9R0VH50</accession>
<name>A0A9R0VH50_TRITD</name>
<gene>
    <name evidence="7" type="ORF">TRITD_3Av1G042100</name>
</gene>
<dbReference type="AlphaFoldDB" id="A0A9R0VH50"/>
<sequence length="229" mass="26886">MAKCRICRQYWRHLAKHHGYADPSRRSAPSHHRRPSSSSTAMTQSHARDEPRRQAPFSSSSTTATDSESQQGEEYEHLEYIIRGPPPNIQYCGELEKYCHWGNEVKLYRHHVDKLYAIFPRKIPDIKYYVCTVNKTFTQQGQRMYFPVHYTKENLKKYIKPDDDMLKVKLANSSLHTNCRIMLGTDKRATITRNWSEFRRCASIHEGDICTFHFNLTAEHCLTLIIHVL</sequence>
<protein>
    <recommendedName>
        <fullName evidence="9">TF-B3 domain-containing protein</fullName>
    </recommendedName>
</protein>
<evidence type="ECO:0000256" key="3">
    <source>
        <dbReference type="ARBA" id="ARBA00023125"/>
    </source>
</evidence>
<evidence type="ECO:0000256" key="5">
    <source>
        <dbReference type="ARBA" id="ARBA00023242"/>
    </source>
</evidence>
<evidence type="ECO:0000256" key="4">
    <source>
        <dbReference type="ARBA" id="ARBA00023163"/>
    </source>
</evidence>
<reference evidence="7 8" key="1">
    <citation type="submission" date="2017-09" db="EMBL/GenBank/DDBJ databases">
        <authorList>
            <consortium name="International Durum Wheat Genome Sequencing Consortium (IDWGSC)"/>
            <person name="Milanesi L."/>
        </authorList>
    </citation>
    <scope>NUCLEOTIDE SEQUENCE [LARGE SCALE GENOMIC DNA]</scope>
    <source>
        <strain evidence="8">cv. Svevo</strain>
    </source>
</reference>
<dbReference type="EMBL" id="LT934115">
    <property type="protein sequence ID" value="VAH58241.1"/>
    <property type="molecule type" value="Genomic_DNA"/>
</dbReference>
<comment type="subcellular location">
    <subcellularLocation>
        <location evidence="1">Nucleus</location>
    </subcellularLocation>
</comment>
<proteinExistence type="predicted"/>
<keyword evidence="2" id="KW-0805">Transcription regulation</keyword>
<dbReference type="OMA" id="TITRNWS"/>
<dbReference type="GO" id="GO:0003677">
    <property type="term" value="F:DNA binding"/>
    <property type="evidence" value="ECO:0007669"/>
    <property type="project" value="UniProtKB-KW"/>
</dbReference>
<organism evidence="7 8">
    <name type="scientific">Triticum turgidum subsp. durum</name>
    <name type="common">Durum wheat</name>
    <name type="synonym">Triticum durum</name>
    <dbReference type="NCBI Taxonomy" id="4567"/>
    <lineage>
        <taxon>Eukaryota</taxon>
        <taxon>Viridiplantae</taxon>
        <taxon>Streptophyta</taxon>
        <taxon>Embryophyta</taxon>
        <taxon>Tracheophyta</taxon>
        <taxon>Spermatophyta</taxon>
        <taxon>Magnoliopsida</taxon>
        <taxon>Liliopsida</taxon>
        <taxon>Poales</taxon>
        <taxon>Poaceae</taxon>
        <taxon>BOP clade</taxon>
        <taxon>Pooideae</taxon>
        <taxon>Triticodae</taxon>
        <taxon>Triticeae</taxon>
        <taxon>Triticinae</taxon>
        <taxon>Triticum</taxon>
    </lineage>
</organism>